<dbReference type="EMBL" id="VSRL01000278">
    <property type="protein sequence ID" value="NKE62713.1"/>
    <property type="molecule type" value="Genomic_DNA"/>
</dbReference>
<dbReference type="Proteomes" id="UP001515943">
    <property type="component" value="Unassembled WGS sequence"/>
</dbReference>
<sequence>MLKIVFAIDGACCLVGAVLLVLSRSEGRLLTAVGGGVALALPVLVFSAAVVAPEDSAFGVRQVGGLLVLLVTILLGLLTMVQSLRRDTRDTIARRRAGS</sequence>
<comment type="caution">
    <text evidence="2">The sequence shown here is derived from an EMBL/GenBank/DDBJ whole genome shotgun (WGS) entry which is preliminary data.</text>
</comment>
<dbReference type="RefSeq" id="WP_167979328.1">
    <property type="nucleotide sequence ID" value="NZ_VSRL01000278.1"/>
</dbReference>
<accession>A0ABX1FWC4</accession>
<feature type="transmembrane region" description="Helical" evidence="1">
    <location>
        <begin position="63"/>
        <end position="81"/>
    </location>
</feature>
<proteinExistence type="predicted"/>
<keyword evidence="1" id="KW-1133">Transmembrane helix</keyword>
<organism evidence="2 3">
    <name type="scientific">Lentzea indica</name>
    <dbReference type="NCBI Taxonomy" id="2604800"/>
    <lineage>
        <taxon>Bacteria</taxon>
        <taxon>Bacillati</taxon>
        <taxon>Actinomycetota</taxon>
        <taxon>Actinomycetes</taxon>
        <taxon>Pseudonocardiales</taxon>
        <taxon>Pseudonocardiaceae</taxon>
        <taxon>Lentzea</taxon>
    </lineage>
</organism>
<feature type="transmembrane region" description="Helical" evidence="1">
    <location>
        <begin position="6"/>
        <end position="22"/>
    </location>
</feature>
<keyword evidence="1" id="KW-0472">Membrane</keyword>
<name>A0ABX1FWC4_9PSEU</name>
<gene>
    <name evidence="2" type="ORF">FXN61_40730</name>
</gene>
<keyword evidence="3" id="KW-1185">Reference proteome</keyword>
<feature type="transmembrane region" description="Helical" evidence="1">
    <location>
        <begin position="29"/>
        <end position="51"/>
    </location>
</feature>
<keyword evidence="1" id="KW-0812">Transmembrane</keyword>
<evidence type="ECO:0000313" key="2">
    <source>
        <dbReference type="EMBL" id="NKE62713.1"/>
    </source>
</evidence>
<reference evidence="2 3" key="1">
    <citation type="submission" date="2019-08" db="EMBL/GenBank/DDBJ databases">
        <title>Lentzea from Indian Himalayas.</title>
        <authorList>
            <person name="Mandal S."/>
            <person name="Mallick Gupta A."/>
            <person name="Maiti P.K."/>
            <person name="Sarkar J."/>
            <person name="Mandal S."/>
        </authorList>
    </citation>
    <scope>NUCLEOTIDE SEQUENCE [LARGE SCALE GENOMIC DNA]</scope>
    <source>
        <strain evidence="2 3">PSKA42</strain>
    </source>
</reference>
<evidence type="ECO:0000256" key="1">
    <source>
        <dbReference type="SAM" id="Phobius"/>
    </source>
</evidence>
<evidence type="ECO:0000313" key="3">
    <source>
        <dbReference type="Proteomes" id="UP001515943"/>
    </source>
</evidence>
<protein>
    <submittedName>
        <fullName evidence="2">Uncharacterized protein</fullName>
    </submittedName>
</protein>